<evidence type="ECO:0000256" key="4">
    <source>
        <dbReference type="ARBA" id="ARBA00022771"/>
    </source>
</evidence>
<name>A0ABM4ARN7_VANTA</name>
<dbReference type="PROSITE" id="PS51915">
    <property type="entry name" value="ZAD"/>
    <property type="match status" value="1"/>
</dbReference>
<evidence type="ECO:0000256" key="9">
    <source>
        <dbReference type="PROSITE-ProRule" id="PRU01263"/>
    </source>
</evidence>
<dbReference type="InterPro" id="IPR036236">
    <property type="entry name" value="Znf_C2H2_sf"/>
</dbReference>
<protein>
    <submittedName>
        <fullName evidence="14">Zinc finger protein 672-like isoform X3</fullName>
    </submittedName>
</protein>
<dbReference type="SUPFAM" id="SSF57716">
    <property type="entry name" value="Glucocorticoid receptor-like (DNA-binding domain)"/>
    <property type="match status" value="1"/>
</dbReference>
<keyword evidence="5 9" id="KW-0862">Zinc</keyword>
<keyword evidence="6" id="KW-0238">DNA-binding</keyword>
<dbReference type="Gene3D" id="3.30.160.60">
    <property type="entry name" value="Classic Zinc Finger"/>
    <property type="match status" value="5"/>
</dbReference>
<feature type="compositionally biased region" description="Basic and acidic residues" evidence="10">
    <location>
        <begin position="157"/>
        <end position="166"/>
    </location>
</feature>
<evidence type="ECO:0000256" key="8">
    <source>
        <dbReference type="PROSITE-ProRule" id="PRU00042"/>
    </source>
</evidence>
<feature type="domain" description="C2H2-type" evidence="11">
    <location>
        <begin position="291"/>
        <end position="318"/>
    </location>
</feature>
<feature type="domain" description="C2H2-type" evidence="11">
    <location>
        <begin position="319"/>
        <end position="345"/>
    </location>
</feature>
<accession>A0ABM4ARN7</accession>
<feature type="binding site" evidence="9">
    <location>
        <position position="82"/>
    </location>
    <ligand>
        <name>Zn(2+)</name>
        <dbReference type="ChEBI" id="CHEBI:29105"/>
    </ligand>
</feature>
<dbReference type="SUPFAM" id="SSF57667">
    <property type="entry name" value="beta-beta-alpha zinc fingers"/>
    <property type="match status" value="3"/>
</dbReference>
<proteinExistence type="predicted"/>
<evidence type="ECO:0000313" key="14">
    <source>
        <dbReference type="RefSeq" id="XP_064073958.1"/>
    </source>
</evidence>
<evidence type="ECO:0000256" key="10">
    <source>
        <dbReference type="SAM" id="MobiDB-lite"/>
    </source>
</evidence>
<feature type="domain" description="C2H2-type" evidence="11">
    <location>
        <begin position="263"/>
        <end position="290"/>
    </location>
</feature>
<dbReference type="PANTHER" id="PTHR16515">
    <property type="entry name" value="PR DOMAIN ZINC FINGER PROTEIN"/>
    <property type="match status" value="1"/>
</dbReference>
<dbReference type="RefSeq" id="XP_064073958.1">
    <property type="nucleotide sequence ID" value="XM_064217888.1"/>
</dbReference>
<feature type="region of interest" description="Disordered" evidence="10">
    <location>
        <begin position="147"/>
        <end position="166"/>
    </location>
</feature>
<comment type="subcellular location">
    <subcellularLocation>
        <location evidence="1">Nucleus</location>
    </subcellularLocation>
</comment>
<keyword evidence="13" id="KW-1185">Reference proteome</keyword>
<keyword evidence="4 8" id="KW-0863">Zinc-finger</keyword>
<dbReference type="Proteomes" id="UP001652626">
    <property type="component" value="Chromosome 19"/>
</dbReference>
<dbReference type="Pfam" id="PF07776">
    <property type="entry name" value="zf-AD"/>
    <property type="match status" value="1"/>
</dbReference>
<dbReference type="InterPro" id="IPR013087">
    <property type="entry name" value="Znf_C2H2_type"/>
</dbReference>
<keyword evidence="3" id="KW-0677">Repeat</keyword>
<dbReference type="Gene3D" id="3.40.1800.20">
    <property type="match status" value="1"/>
</dbReference>
<feature type="binding site" evidence="9">
    <location>
        <position position="36"/>
    </location>
    <ligand>
        <name>Zn(2+)</name>
        <dbReference type="ChEBI" id="CHEBI:29105"/>
    </ligand>
</feature>
<dbReference type="PROSITE" id="PS50157">
    <property type="entry name" value="ZINC_FINGER_C2H2_2"/>
    <property type="match status" value="5"/>
</dbReference>
<dbReference type="InterPro" id="IPR050331">
    <property type="entry name" value="Zinc_finger"/>
</dbReference>
<evidence type="ECO:0000256" key="6">
    <source>
        <dbReference type="ARBA" id="ARBA00023125"/>
    </source>
</evidence>
<feature type="domain" description="ZAD" evidence="12">
    <location>
        <begin position="31"/>
        <end position="106"/>
    </location>
</feature>
<keyword evidence="7" id="KW-0539">Nucleus</keyword>
<reference evidence="14" key="1">
    <citation type="submission" date="2025-08" db="UniProtKB">
        <authorList>
            <consortium name="RefSeq"/>
        </authorList>
    </citation>
    <scope>IDENTIFICATION</scope>
    <source>
        <tissue evidence="14">Whole body</tissue>
    </source>
</reference>
<evidence type="ECO:0000256" key="3">
    <source>
        <dbReference type="ARBA" id="ARBA00022737"/>
    </source>
</evidence>
<evidence type="ECO:0000259" key="12">
    <source>
        <dbReference type="PROSITE" id="PS51915"/>
    </source>
</evidence>
<dbReference type="PANTHER" id="PTHR16515:SF49">
    <property type="entry name" value="GASTRULA ZINC FINGER PROTEIN XLCGF49.1-LIKE-RELATED"/>
    <property type="match status" value="1"/>
</dbReference>
<organism evidence="13 14">
    <name type="scientific">Vanessa tameamea</name>
    <name type="common">Kamehameha butterfly</name>
    <dbReference type="NCBI Taxonomy" id="334116"/>
    <lineage>
        <taxon>Eukaryota</taxon>
        <taxon>Metazoa</taxon>
        <taxon>Ecdysozoa</taxon>
        <taxon>Arthropoda</taxon>
        <taxon>Hexapoda</taxon>
        <taxon>Insecta</taxon>
        <taxon>Pterygota</taxon>
        <taxon>Neoptera</taxon>
        <taxon>Endopterygota</taxon>
        <taxon>Lepidoptera</taxon>
        <taxon>Glossata</taxon>
        <taxon>Ditrysia</taxon>
        <taxon>Papilionoidea</taxon>
        <taxon>Nymphalidae</taxon>
        <taxon>Nymphalinae</taxon>
        <taxon>Vanessa</taxon>
    </lineage>
</organism>
<dbReference type="GeneID" id="113393834"/>
<evidence type="ECO:0000259" key="11">
    <source>
        <dbReference type="PROSITE" id="PS50157"/>
    </source>
</evidence>
<dbReference type="Pfam" id="PF00096">
    <property type="entry name" value="zf-C2H2"/>
    <property type="match status" value="4"/>
</dbReference>
<dbReference type="SMART" id="SM00868">
    <property type="entry name" value="zf-AD"/>
    <property type="match status" value="1"/>
</dbReference>
<feature type="binding site" evidence="9">
    <location>
        <position position="79"/>
    </location>
    <ligand>
        <name>Zn(2+)</name>
        <dbReference type="ChEBI" id="CHEBI:29105"/>
    </ligand>
</feature>
<feature type="domain" description="C2H2-type" evidence="11">
    <location>
        <begin position="235"/>
        <end position="262"/>
    </location>
</feature>
<feature type="domain" description="C2H2-type" evidence="11">
    <location>
        <begin position="206"/>
        <end position="234"/>
    </location>
</feature>
<feature type="binding site" evidence="9">
    <location>
        <position position="33"/>
    </location>
    <ligand>
        <name>Zn(2+)</name>
        <dbReference type="ChEBI" id="CHEBI:29105"/>
    </ligand>
</feature>
<dbReference type="SMART" id="SM00355">
    <property type="entry name" value="ZnF_C2H2"/>
    <property type="match status" value="6"/>
</dbReference>
<evidence type="ECO:0000256" key="7">
    <source>
        <dbReference type="ARBA" id="ARBA00023242"/>
    </source>
</evidence>
<evidence type="ECO:0000256" key="2">
    <source>
        <dbReference type="ARBA" id="ARBA00022723"/>
    </source>
</evidence>
<evidence type="ECO:0000313" key="13">
    <source>
        <dbReference type="Proteomes" id="UP001652626"/>
    </source>
</evidence>
<dbReference type="InterPro" id="IPR012934">
    <property type="entry name" value="Znf_AD"/>
</dbReference>
<dbReference type="PROSITE" id="PS00028">
    <property type="entry name" value="ZINC_FINGER_C2H2_1"/>
    <property type="match status" value="3"/>
</dbReference>
<sequence>MTSQLFQSPTYETEPKCYPPPNLNAMSDLSDICRICGANNLSLIPLFGQDAQKKELVEKINKYLPIMVHQQDTYPLGICQSCANTVLNWHELAQCCIKTEKALTLKLKTNTQTVKCSGHHNNVQGSCGPAATHGEAHESAVGTPKLEQAPEAEAGPTEDRAEASAERPRTIVIEGGRRYGECGVCGKRVRTAGWRRHARSHGAKRHSCHACGRAFADAANLARHLRALHRRLRPHACPLCPRRFSRAGHLRDHVDAHSGRRDHVCDVCGKASASRAALRMHRRTHDARPRHACALCGAAFKRRGQLQAHVSVHTGQRDHVCACGKAFRLRSQLAAHARRHVAAASPPPADRPVLASPARFRTTLSARGPCAGMKLTRALVGTL</sequence>
<evidence type="ECO:0000256" key="5">
    <source>
        <dbReference type="ARBA" id="ARBA00022833"/>
    </source>
</evidence>
<gene>
    <name evidence="14" type="primary">LOC113393834</name>
</gene>
<evidence type="ECO:0000256" key="1">
    <source>
        <dbReference type="ARBA" id="ARBA00004123"/>
    </source>
</evidence>
<keyword evidence="2 9" id="KW-0479">Metal-binding</keyword>